<dbReference type="OrthoDB" id="1933825at2759"/>
<dbReference type="GO" id="GO:0009788">
    <property type="term" value="P:negative regulation of abscisic acid-activated signaling pathway"/>
    <property type="evidence" value="ECO:0007669"/>
    <property type="project" value="InterPro"/>
</dbReference>
<evidence type="ECO:0000256" key="5">
    <source>
        <dbReference type="ARBA" id="ARBA00023242"/>
    </source>
</evidence>
<dbReference type="InterPro" id="IPR013087">
    <property type="entry name" value="Znf_C2H2_type"/>
</dbReference>
<evidence type="ECO:0000259" key="8">
    <source>
        <dbReference type="PROSITE" id="PS50157"/>
    </source>
</evidence>
<dbReference type="GeneID" id="105060224"/>
<accession>A0A6I9SDZ9</accession>
<evidence type="ECO:0000256" key="4">
    <source>
        <dbReference type="ARBA" id="ARBA00022833"/>
    </source>
</evidence>
<dbReference type="PROSITE" id="PS50157">
    <property type="entry name" value="ZINC_FINGER_C2H2_2"/>
    <property type="match status" value="1"/>
</dbReference>
<proteinExistence type="predicted"/>
<keyword evidence="5" id="KW-0539">Nucleus</keyword>
<feature type="compositionally biased region" description="Polar residues" evidence="7">
    <location>
        <begin position="1"/>
        <end position="20"/>
    </location>
</feature>
<evidence type="ECO:0000256" key="2">
    <source>
        <dbReference type="ARBA" id="ARBA00022723"/>
    </source>
</evidence>
<evidence type="ECO:0000256" key="3">
    <source>
        <dbReference type="ARBA" id="ARBA00022771"/>
    </source>
</evidence>
<dbReference type="AlphaFoldDB" id="A0A6I9SDZ9"/>
<dbReference type="InParanoid" id="A0A6I9SDZ9"/>
<keyword evidence="2" id="KW-0479">Metal-binding</keyword>
<feature type="region of interest" description="Disordered" evidence="7">
    <location>
        <begin position="116"/>
        <end position="135"/>
    </location>
</feature>
<dbReference type="Gene3D" id="3.30.160.60">
    <property type="entry name" value="Classic Zinc Finger"/>
    <property type="match status" value="1"/>
</dbReference>
<name>A0A6I9SDZ9_ELAGV</name>
<feature type="region of interest" description="Disordered" evidence="7">
    <location>
        <begin position="1"/>
        <end position="40"/>
    </location>
</feature>
<dbReference type="Proteomes" id="UP000504607">
    <property type="component" value="Unplaced"/>
</dbReference>
<reference evidence="10" key="1">
    <citation type="submission" date="2025-08" db="UniProtKB">
        <authorList>
            <consortium name="RefSeq"/>
        </authorList>
    </citation>
    <scope>IDENTIFICATION</scope>
</reference>
<feature type="domain" description="C2H2-type" evidence="8">
    <location>
        <begin position="100"/>
        <end position="127"/>
    </location>
</feature>
<keyword evidence="9" id="KW-1185">Reference proteome</keyword>
<evidence type="ECO:0000256" key="7">
    <source>
        <dbReference type="SAM" id="MobiDB-lite"/>
    </source>
</evidence>
<dbReference type="InterPro" id="IPR044246">
    <property type="entry name" value="ZFP3-like"/>
</dbReference>
<keyword evidence="3 6" id="KW-0863">Zinc-finger</keyword>
<dbReference type="GO" id="GO:0008270">
    <property type="term" value="F:zinc ion binding"/>
    <property type="evidence" value="ECO:0007669"/>
    <property type="project" value="UniProtKB-KW"/>
</dbReference>
<dbReference type="InterPro" id="IPR036236">
    <property type="entry name" value="Znf_C2H2_sf"/>
</dbReference>
<sequence>MESAGATTHSKATSSISNDKTIMVKAKEKEGAVGGGDPPEGNEILLDLGLSNKESDDGILSSAQPVLELDLIGSLDAAASRTAVEAPAPPESLASEQRVFPCNYCHRKFYSSQALGGHQNAHKRERSLAKHGPRPGLSPANHPMHCFPPSMAAAPLHGAFGWRPLGIQVHSMVHKPSFGVVPKVGGLLNAKHGWCRPATSIINQQPAIRRLQIENFGACGAARGPVARFDEPAVATGGYRWGGGNQMSVGKEEVQKLDLSLKL</sequence>
<keyword evidence="4" id="KW-0862">Zinc</keyword>
<evidence type="ECO:0000313" key="9">
    <source>
        <dbReference type="Proteomes" id="UP000504607"/>
    </source>
</evidence>
<evidence type="ECO:0000256" key="6">
    <source>
        <dbReference type="PROSITE-ProRule" id="PRU00042"/>
    </source>
</evidence>
<gene>
    <name evidence="10" type="primary">LOC105060224</name>
</gene>
<dbReference type="PANTHER" id="PTHR47287:SF15">
    <property type="entry name" value="ZINC FINGER PROTEIN 3-LIKE"/>
    <property type="match status" value="1"/>
</dbReference>
<dbReference type="Pfam" id="PF13912">
    <property type="entry name" value="zf-C2H2_6"/>
    <property type="match status" value="1"/>
</dbReference>
<evidence type="ECO:0000256" key="1">
    <source>
        <dbReference type="ARBA" id="ARBA00004123"/>
    </source>
</evidence>
<dbReference type="KEGG" id="egu:105060224"/>
<dbReference type="GO" id="GO:0005634">
    <property type="term" value="C:nucleus"/>
    <property type="evidence" value="ECO:0007669"/>
    <property type="project" value="UniProtKB-SubCell"/>
</dbReference>
<organism evidence="9 10">
    <name type="scientific">Elaeis guineensis var. tenera</name>
    <name type="common">Oil palm</name>
    <dbReference type="NCBI Taxonomy" id="51953"/>
    <lineage>
        <taxon>Eukaryota</taxon>
        <taxon>Viridiplantae</taxon>
        <taxon>Streptophyta</taxon>
        <taxon>Embryophyta</taxon>
        <taxon>Tracheophyta</taxon>
        <taxon>Spermatophyta</taxon>
        <taxon>Magnoliopsida</taxon>
        <taxon>Liliopsida</taxon>
        <taxon>Arecaceae</taxon>
        <taxon>Arecoideae</taxon>
        <taxon>Cocoseae</taxon>
        <taxon>Elaeidinae</taxon>
        <taxon>Elaeis</taxon>
    </lineage>
</organism>
<evidence type="ECO:0000313" key="10">
    <source>
        <dbReference type="RefSeq" id="XP_010942137.1"/>
    </source>
</evidence>
<protein>
    <submittedName>
        <fullName evidence="10">Zinc finger protein 1</fullName>
    </submittedName>
</protein>
<dbReference type="PANTHER" id="PTHR47287">
    <property type="entry name" value="C2H2 AND C2HC ZINC FINGERS SUPERFAMILY PROTEIN"/>
    <property type="match status" value="1"/>
</dbReference>
<comment type="subcellular location">
    <subcellularLocation>
        <location evidence="1">Nucleus</location>
    </subcellularLocation>
</comment>
<dbReference type="RefSeq" id="XP_010942137.1">
    <property type="nucleotide sequence ID" value="XM_010943835.3"/>
</dbReference>
<dbReference type="PROSITE" id="PS00028">
    <property type="entry name" value="ZINC_FINGER_C2H2_1"/>
    <property type="match status" value="1"/>
</dbReference>
<dbReference type="SUPFAM" id="SSF57667">
    <property type="entry name" value="beta-beta-alpha zinc fingers"/>
    <property type="match status" value="1"/>
</dbReference>
<feature type="compositionally biased region" description="Basic residues" evidence="7">
    <location>
        <begin position="120"/>
        <end position="133"/>
    </location>
</feature>